<dbReference type="AlphaFoldDB" id="A0A5J4SEN9"/>
<comment type="caution">
    <text evidence="2">The sequence shown here is derived from an EMBL/GenBank/DDBJ whole genome shotgun (WGS) entry which is preliminary data.</text>
</comment>
<organism evidence="2">
    <name type="scientific">termite gut metagenome</name>
    <dbReference type="NCBI Taxonomy" id="433724"/>
    <lineage>
        <taxon>unclassified sequences</taxon>
        <taxon>metagenomes</taxon>
        <taxon>organismal metagenomes</taxon>
    </lineage>
</organism>
<accession>A0A5J4SEN9</accession>
<feature type="compositionally biased region" description="Acidic residues" evidence="1">
    <location>
        <begin position="145"/>
        <end position="163"/>
    </location>
</feature>
<evidence type="ECO:0008006" key="3">
    <source>
        <dbReference type="Google" id="ProtNLM"/>
    </source>
</evidence>
<dbReference type="Pfam" id="PF02620">
    <property type="entry name" value="YceD"/>
    <property type="match status" value="1"/>
</dbReference>
<gene>
    <name evidence="2" type="ORF">EZS27_008522</name>
</gene>
<evidence type="ECO:0000256" key="1">
    <source>
        <dbReference type="SAM" id="MobiDB-lite"/>
    </source>
</evidence>
<reference evidence="2" key="1">
    <citation type="submission" date="2019-03" db="EMBL/GenBank/DDBJ databases">
        <title>Single cell metagenomics reveals metabolic interactions within the superorganism composed of flagellate Streblomastix strix and complex community of Bacteroidetes bacteria on its surface.</title>
        <authorList>
            <person name="Treitli S.C."/>
            <person name="Kolisko M."/>
            <person name="Husnik F."/>
            <person name="Keeling P."/>
            <person name="Hampl V."/>
        </authorList>
    </citation>
    <scope>NUCLEOTIDE SEQUENCE</scope>
    <source>
        <strain evidence="2">STM</strain>
    </source>
</reference>
<proteinExistence type="predicted"/>
<dbReference type="InterPro" id="IPR003772">
    <property type="entry name" value="YceD"/>
</dbReference>
<feature type="region of interest" description="Disordered" evidence="1">
    <location>
        <begin position="138"/>
        <end position="175"/>
    </location>
</feature>
<sequence>MQADSAEYEYLLDNLFFANIDGPEIQKGKVKITVTVKKVSFTFELTFRTEGFVRVPCDRCLDEMEQPIESSGDKLVVKFGREYAEESENLIIIPEKEGSINVAWFIYEFIVTAVPMRHVHPAGKCNKAMVGKLRKHLRTDASKEDNEEMDLSSEETEDVDMDMGGETTGENEFDPRWNDLKKILDNN</sequence>
<dbReference type="EMBL" id="SNRY01000250">
    <property type="protein sequence ID" value="KAA6343820.1"/>
    <property type="molecule type" value="Genomic_DNA"/>
</dbReference>
<evidence type="ECO:0000313" key="2">
    <source>
        <dbReference type="EMBL" id="KAA6343820.1"/>
    </source>
</evidence>
<protein>
    <recommendedName>
        <fullName evidence="3">DUF177 domain-containing protein</fullName>
    </recommendedName>
</protein>
<name>A0A5J4SEN9_9ZZZZ</name>